<feature type="transmembrane region" description="Helical" evidence="18">
    <location>
        <begin position="25"/>
        <end position="42"/>
    </location>
</feature>
<evidence type="ECO:0000256" key="17">
    <source>
        <dbReference type="SAM" id="MobiDB-lite"/>
    </source>
</evidence>
<evidence type="ECO:0000256" key="5">
    <source>
        <dbReference type="ARBA" id="ARBA00022448"/>
    </source>
</evidence>
<keyword evidence="20" id="KW-1185">Reference proteome</keyword>
<evidence type="ECO:0000256" key="4">
    <source>
        <dbReference type="ARBA" id="ARBA00014689"/>
    </source>
</evidence>
<dbReference type="AlphaFoldDB" id="A0A1H2AHY2"/>
<comment type="subcellular location">
    <subcellularLocation>
        <location evidence="1">Cell membrane</location>
        <topology evidence="1">Multi-pass membrane protein</topology>
    </subcellularLocation>
</comment>
<dbReference type="InterPro" id="IPR050968">
    <property type="entry name" value="Cytochrome_c_oxidase_bac_sub4"/>
</dbReference>
<evidence type="ECO:0000256" key="6">
    <source>
        <dbReference type="ARBA" id="ARBA00022475"/>
    </source>
</evidence>
<evidence type="ECO:0000313" key="19">
    <source>
        <dbReference type="EMBL" id="SDT45372.1"/>
    </source>
</evidence>
<feature type="transmembrane region" description="Helical" evidence="18">
    <location>
        <begin position="85"/>
        <end position="109"/>
    </location>
</feature>
<evidence type="ECO:0000256" key="9">
    <source>
        <dbReference type="ARBA" id="ARBA00022989"/>
    </source>
</evidence>
<dbReference type="PANTHER" id="PTHR36835:SF1">
    <property type="entry name" value="CYTOCHROME BO(3) UBIQUINOL OXIDASE SUBUNIT 4"/>
    <property type="match status" value="1"/>
</dbReference>
<comment type="similarity">
    <text evidence="2">Belongs to the cytochrome c oxidase bacterial subunit 4 family.</text>
</comment>
<evidence type="ECO:0000256" key="12">
    <source>
        <dbReference type="ARBA" id="ARBA00025694"/>
    </source>
</evidence>
<evidence type="ECO:0000256" key="1">
    <source>
        <dbReference type="ARBA" id="ARBA00004651"/>
    </source>
</evidence>
<proteinExistence type="inferred from homology"/>
<dbReference type="Proteomes" id="UP000243904">
    <property type="component" value="Chromosome I"/>
</dbReference>
<dbReference type="GO" id="GO:0009319">
    <property type="term" value="C:cytochrome o ubiquinol oxidase complex"/>
    <property type="evidence" value="ECO:0007669"/>
    <property type="project" value="TreeGrafter"/>
</dbReference>
<evidence type="ECO:0000256" key="8">
    <source>
        <dbReference type="ARBA" id="ARBA00022982"/>
    </source>
</evidence>
<evidence type="ECO:0000256" key="3">
    <source>
        <dbReference type="ARBA" id="ARBA00011700"/>
    </source>
</evidence>
<keyword evidence="10" id="KW-0560">Oxidoreductase</keyword>
<dbReference type="GO" id="GO:0009486">
    <property type="term" value="F:cytochrome bo3 ubiquinol oxidase activity"/>
    <property type="evidence" value="ECO:0007669"/>
    <property type="project" value="InterPro"/>
</dbReference>
<dbReference type="NCBIfam" id="TIGR02847">
    <property type="entry name" value="CyoD"/>
    <property type="match status" value="1"/>
</dbReference>
<evidence type="ECO:0000256" key="16">
    <source>
        <dbReference type="ARBA" id="ARBA00032185"/>
    </source>
</evidence>
<dbReference type="InterPro" id="IPR014210">
    <property type="entry name" value="Cyt_o_ubiqinol_oxidase_su4"/>
</dbReference>
<dbReference type="EMBL" id="LT629750">
    <property type="protein sequence ID" value="SDT45372.1"/>
    <property type="molecule type" value="Genomic_DNA"/>
</dbReference>
<evidence type="ECO:0000256" key="13">
    <source>
        <dbReference type="ARBA" id="ARBA00030071"/>
    </source>
</evidence>
<dbReference type="GO" id="GO:0015078">
    <property type="term" value="F:proton transmembrane transporter activity"/>
    <property type="evidence" value="ECO:0007669"/>
    <property type="project" value="TreeGrafter"/>
</dbReference>
<dbReference type="RefSeq" id="WP_146689973.1">
    <property type="nucleotide sequence ID" value="NZ_LT629750.1"/>
</dbReference>
<evidence type="ECO:0000256" key="14">
    <source>
        <dbReference type="ARBA" id="ARBA00030211"/>
    </source>
</evidence>
<name>A0A1H2AHY2_9BRAD</name>
<sequence>MHDETNAQGEAPGVSENSHGSPRSYLIGLGFATILTLASFWASSTHVIYAPGVPVLLAVLAIAQMGIHLVFFLQISTAPDQTNNFLALAFGIFVVGLTVFGSMIIMANLNHGMMPMDRLMQMQR</sequence>
<dbReference type="GO" id="GO:0015990">
    <property type="term" value="P:electron transport coupled proton transport"/>
    <property type="evidence" value="ECO:0007669"/>
    <property type="project" value="InterPro"/>
</dbReference>
<dbReference type="PANTHER" id="PTHR36835">
    <property type="entry name" value="CYTOCHROME BO(3) UBIQUINOL OXIDASE SUBUNIT 4"/>
    <property type="match status" value="1"/>
</dbReference>
<gene>
    <name evidence="19" type="ORF">SAMN05444158_6165</name>
</gene>
<reference evidence="20" key="1">
    <citation type="submission" date="2016-10" db="EMBL/GenBank/DDBJ databases">
        <authorList>
            <person name="Varghese N."/>
            <person name="Submissions S."/>
        </authorList>
    </citation>
    <scope>NUCLEOTIDE SEQUENCE [LARGE SCALE GENOMIC DNA]</scope>
    <source>
        <strain evidence="20">GAS369</strain>
    </source>
</reference>
<evidence type="ECO:0000313" key="20">
    <source>
        <dbReference type="Proteomes" id="UP000243904"/>
    </source>
</evidence>
<keyword evidence="6" id="KW-1003">Cell membrane</keyword>
<evidence type="ECO:0000256" key="11">
    <source>
        <dbReference type="ARBA" id="ARBA00023136"/>
    </source>
</evidence>
<organism evidence="19 20">
    <name type="scientific">Bradyrhizobium canariense</name>
    <dbReference type="NCBI Taxonomy" id="255045"/>
    <lineage>
        <taxon>Bacteria</taxon>
        <taxon>Pseudomonadati</taxon>
        <taxon>Pseudomonadota</taxon>
        <taxon>Alphaproteobacteria</taxon>
        <taxon>Hyphomicrobiales</taxon>
        <taxon>Nitrobacteraceae</taxon>
        <taxon>Bradyrhizobium</taxon>
    </lineage>
</organism>
<comment type="subunit">
    <text evidence="3">Heterooctamer of two A chains, two B chains, two C chains and two D chains.</text>
</comment>
<dbReference type="InterPro" id="IPR005171">
    <property type="entry name" value="Cyt_c_oxidase_su4_prok"/>
</dbReference>
<evidence type="ECO:0000256" key="18">
    <source>
        <dbReference type="SAM" id="Phobius"/>
    </source>
</evidence>
<feature type="region of interest" description="Disordered" evidence="17">
    <location>
        <begin position="1"/>
        <end position="20"/>
    </location>
</feature>
<keyword evidence="9 18" id="KW-1133">Transmembrane helix</keyword>
<feature type="transmembrane region" description="Helical" evidence="18">
    <location>
        <begin position="48"/>
        <end position="73"/>
    </location>
</feature>
<comment type="function">
    <text evidence="12">Cytochrome bo(3) ubiquinol terminal oxidase is the component of the aerobic respiratory chain of E.coli that predominates when cells are grown at high aeration. Has proton pump activity across the membrane in addition to electron transfer, pumping 2 protons/electron.</text>
</comment>
<dbReference type="Pfam" id="PF03626">
    <property type="entry name" value="COX4_pro"/>
    <property type="match status" value="1"/>
</dbReference>
<evidence type="ECO:0000256" key="2">
    <source>
        <dbReference type="ARBA" id="ARBA00008079"/>
    </source>
</evidence>
<keyword evidence="8" id="KW-0249">Electron transport</keyword>
<keyword evidence="7 18" id="KW-0812">Transmembrane</keyword>
<protein>
    <recommendedName>
        <fullName evidence="4">Cytochrome bo(3) ubiquinol oxidase subunit 4</fullName>
    </recommendedName>
    <alternativeName>
        <fullName evidence="16">Cytochrome o ubiquinol oxidase subunit 4</fullName>
    </alternativeName>
    <alternativeName>
        <fullName evidence="13">Oxidase bo(3) subunit 4</fullName>
    </alternativeName>
    <alternativeName>
        <fullName evidence="14">Ubiquinol oxidase polypeptide IV</fullName>
    </alternativeName>
    <alternativeName>
        <fullName evidence="15">Ubiquinol oxidase subunit 4</fullName>
    </alternativeName>
</protein>
<dbReference type="GO" id="GO:0019646">
    <property type="term" value="P:aerobic electron transport chain"/>
    <property type="evidence" value="ECO:0007669"/>
    <property type="project" value="TreeGrafter"/>
</dbReference>
<evidence type="ECO:0000256" key="10">
    <source>
        <dbReference type="ARBA" id="ARBA00023002"/>
    </source>
</evidence>
<keyword evidence="5" id="KW-0813">Transport</keyword>
<accession>A0A1H2AHY2</accession>
<dbReference type="GO" id="GO:0005886">
    <property type="term" value="C:plasma membrane"/>
    <property type="evidence" value="ECO:0007669"/>
    <property type="project" value="UniProtKB-SubCell"/>
</dbReference>
<keyword evidence="11 18" id="KW-0472">Membrane</keyword>
<evidence type="ECO:0000256" key="7">
    <source>
        <dbReference type="ARBA" id="ARBA00022692"/>
    </source>
</evidence>
<evidence type="ECO:0000256" key="15">
    <source>
        <dbReference type="ARBA" id="ARBA00031887"/>
    </source>
</evidence>